<gene>
    <name evidence="4" type="ORF">SAMN06297468_0507</name>
</gene>
<keyword evidence="2" id="KW-0732">Signal</keyword>
<sequence>MTGLARPWFASLALLALFSCSGAAEEARGSRGTEGQTLDLAEFEPSFAEEFDSLDVSEWGCLTKWIAHTPWAGDFGSARFMAPGKEFPFTIESGVLSIHARRRAGGSWQSGMLSSWDACNSGFAQKYGYFETRMRLPEAPGFWPSFWLIGVDKSRGTAEIDVFEYLTHEPGKFSLGLLKHPAKEGQERLSYTTKHQIEPGLLSDRFNTFGVEVSQAETVFYLNREAIWRTETPDEFNQPMYMLVSFPADTGEMDRTTPDNVRMEVDYVRAYQRKPIGF</sequence>
<evidence type="ECO:0000259" key="3">
    <source>
        <dbReference type="PROSITE" id="PS51762"/>
    </source>
</evidence>
<organism evidence="4 5">
    <name type="scientific">Altererythrobacter xiamenensis</name>
    <dbReference type="NCBI Taxonomy" id="1316679"/>
    <lineage>
        <taxon>Bacteria</taxon>
        <taxon>Pseudomonadati</taxon>
        <taxon>Pseudomonadota</taxon>
        <taxon>Alphaproteobacteria</taxon>
        <taxon>Sphingomonadales</taxon>
        <taxon>Erythrobacteraceae</taxon>
        <taxon>Altererythrobacter</taxon>
    </lineage>
</organism>
<protein>
    <submittedName>
        <fullName evidence="4">Beta-glucanase, GH16 family</fullName>
    </submittedName>
</protein>
<feature type="chain" id="PRO_5012034548" evidence="2">
    <location>
        <begin position="24"/>
        <end position="278"/>
    </location>
</feature>
<evidence type="ECO:0000313" key="5">
    <source>
        <dbReference type="Proteomes" id="UP000194420"/>
    </source>
</evidence>
<dbReference type="CDD" id="cd08023">
    <property type="entry name" value="GH16_laminarinase_like"/>
    <property type="match status" value="1"/>
</dbReference>
<feature type="signal peptide" evidence="2">
    <location>
        <begin position="1"/>
        <end position="23"/>
    </location>
</feature>
<reference evidence="5" key="1">
    <citation type="submission" date="2017-04" db="EMBL/GenBank/DDBJ databases">
        <authorList>
            <person name="Varghese N."/>
            <person name="Submissions S."/>
        </authorList>
    </citation>
    <scope>NUCLEOTIDE SEQUENCE [LARGE SCALE GENOMIC DNA]</scope>
</reference>
<feature type="domain" description="GH16" evidence="3">
    <location>
        <begin position="31"/>
        <end position="276"/>
    </location>
</feature>
<dbReference type="OrthoDB" id="9809583at2"/>
<comment type="similarity">
    <text evidence="1">Belongs to the glycosyl hydrolase 16 family.</text>
</comment>
<name>A0A1Y6EIR7_9SPHN</name>
<dbReference type="PANTHER" id="PTHR10963:SF55">
    <property type="entry name" value="GLYCOSIDE HYDROLASE FAMILY 16 PROTEIN"/>
    <property type="match status" value="1"/>
</dbReference>
<dbReference type="SUPFAM" id="SSF49899">
    <property type="entry name" value="Concanavalin A-like lectins/glucanases"/>
    <property type="match status" value="1"/>
</dbReference>
<dbReference type="GO" id="GO:0004553">
    <property type="term" value="F:hydrolase activity, hydrolyzing O-glycosyl compounds"/>
    <property type="evidence" value="ECO:0007669"/>
    <property type="project" value="InterPro"/>
</dbReference>
<dbReference type="PROSITE" id="PS51257">
    <property type="entry name" value="PROKAR_LIPOPROTEIN"/>
    <property type="match status" value="1"/>
</dbReference>
<accession>A0A1Y6EIR7</accession>
<dbReference type="InterPro" id="IPR000757">
    <property type="entry name" value="Beta-glucanase-like"/>
</dbReference>
<dbReference type="EMBL" id="FXWG01000001">
    <property type="protein sequence ID" value="SMQ61081.1"/>
    <property type="molecule type" value="Genomic_DNA"/>
</dbReference>
<dbReference type="AlphaFoldDB" id="A0A1Y6EIR7"/>
<dbReference type="InterPro" id="IPR013320">
    <property type="entry name" value="ConA-like_dom_sf"/>
</dbReference>
<dbReference type="InterPro" id="IPR050546">
    <property type="entry name" value="Glycosyl_Hydrlase_16"/>
</dbReference>
<evidence type="ECO:0000256" key="1">
    <source>
        <dbReference type="ARBA" id="ARBA00006865"/>
    </source>
</evidence>
<evidence type="ECO:0000313" key="4">
    <source>
        <dbReference type="EMBL" id="SMQ61081.1"/>
    </source>
</evidence>
<proteinExistence type="inferred from homology"/>
<keyword evidence="5" id="KW-1185">Reference proteome</keyword>
<dbReference type="Gene3D" id="2.60.120.200">
    <property type="match status" value="1"/>
</dbReference>
<dbReference type="Proteomes" id="UP000194420">
    <property type="component" value="Unassembled WGS sequence"/>
</dbReference>
<dbReference type="PROSITE" id="PS51762">
    <property type="entry name" value="GH16_2"/>
    <property type="match status" value="1"/>
</dbReference>
<dbReference type="PANTHER" id="PTHR10963">
    <property type="entry name" value="GLYCOSYL HYDROLASE-RELATED"/>
    <property type="match status" value="1"/>
</dbReference>
<dbReference type="GO" id="GO:0005975">
    <property type="term" value="P:carbohydrate metabolic process"/>
    <property type="evidence" value="ECO:0007669"/>
    <property type="project" value="InterPro"/>
</dbReference>
<dbReference type="Pfam" id="PF00722">
    <property type="entry name" value="Glyco_hydro_16"/>
    <property type="match status" value="1"/>
</dbReference>
<evidence type="ECO:0000256" key="2">
    <source>
        <dbReference type="SAM" id="SignalP"/>
    </source>
</evidence>